<protein>
    <submittedName>
        <fullName evidence="2">Uncharacterized protein</fullName>
    </submittedName>
</protein>
<dbReference type="Proteomes" id="UP000266841">
    <property type="component" value="Unassembled WGS sequence"/>
</dbReference>
<dbReference type="AlphaFoldDB" id="K0RMW2"/>
<sequence>MRLLLIGRWFVSALSAHITRRTWKYYDLICKVFCSSSLPLDCYFGEGAFIHALVSTLNRKKPLVSEFAAVAHAHRSCGWVVIARHARGLGTRPRPQSTISQLAKALDRGKGQNWQTLRFNFTMADRPREKRVEGREWSGSPYARPIATSPLGVDRSAHLQRDYSTLSSSVGSAGTTTIGRVELLHGLPWAIPMALRPPLSIKRAGATANLCIIARARPAEVPEPLITSLLWKPAATEVRCGIELSPCSAACPSGTIYTSFWPNICAGLHAGTSAAPLSVGLPFEFGFTAQTTPPPG</sequence>
<proteinExistence type="predicted"/>
<feature type="chain" id="PRO_5012994556" evidence="1">
    <location>
        <begin position="16"/>
        <end position="296"/>
    </location>
</feature>
<gene>
    <name evidence="2" type="ORF">THAOC_25883</name>
</gene>
<keyword evidence="1" id="KW-0732">Signal</keyword>
<evidence type="ECO:0000313" key="3">
    <source>
        <dbReference type="Proteomes" id="UP000266841"/>
    </source>
</evidence>
<evidence type="ECO:0000256" key="1">
    <source>
        <dbReference type="SAM" id="SignalP"/>
    </source>
</evidence>
<name>K0RMW2_THAOC</name>
<reference evidence="2 3" key="1">
    <citation type="journal article" date="2012" name="Genome Biol.">
        <title>Genome and low-iron response of an oceanic diatom adapted to chronic iron limitation.</title>
        <authorList>
            <person name="Lommer M."/>
            <person name="Specht M."/>
            <person name="Roy A.S."/>
            <person name="Kraemer L."/>
            <person name="Andreson R."/>
            <person name="Gutowska M.A."/>
            <person name="Wolf J."/>
            <person name="Bergner S.V."/>
            <person name="Schilhabel M.B."/>
            <person name="Klostermeier U.C."/>
            <person name="Beiko R.G."/>
            <person name="Rosenstiel P."/>
            <person name="Hippler M."/>
            <person name="Laroche J."/>
        </authorList>
    </citation>
    <scope>NUCLEOTIDE SEQUENCE [LARGE SCALE GENOMIC DNA]</scope>
    <source>
        <strain evidence="2 3">CCMP1005</strain>
    </source>
</reference>
<organism evidence="2 3">
    <name type="scientific">Thalassiosira oceanica</name>
    <name type="common">Marine diatom</name>
    <dbReference type="NCBI Taxonomy" id="159749"/>
    <lineage>
        <taxon>Eukaryota</taxon>
        <taxon>Sar</taxon>
        <taxon>Stramenopiles</taxon>
        <taxon>Ochrophyta</taxon>
        <taxon>Bacillariophyta</taxon>
        <taxon>Coscinodiscophyceae</taxon>
        <taxon>Thalassiosirophycidae</taxon>
        <taxon>Thalassiosirales</taxon>
        <taxon>Thalassiosiraceae</taxon>
        <taxon>Thalassiosira</taxon>
    </lineage>
</organism>
<evidence type="ECO:0000313" key="2">
    <source>
        <dbReference type="EMBL" id="EJK54485.1"/>
    </source>
</evidence>
<comment type="caution">
    <text evidence="2">The sequence shown here is derived from an EMBL/GenBank/DDBJ whole genome shotgun (WGS) entry which is preliminary data.</text>
</comment>
<keyword evidence="3" id="KW-1185">Reference proteome</keyword>
<feature type="signal peptide" evidence="1">
    <location>
        <begin position="1"/>
        <end position="15"/>
    </location>
</feature>
<accession>K0RMW2</accession>
<dbReference type="EMBL" id="AGNL01035749">
    <property type="protein sequence ID" value="EJK54485.1"/>
    <property type="molecule type" value="Genomic_DNA"/>
</dbReference>